<dbReference type="Proteomes" id="UP001140234">
    <property type="component" value="Unassembled WGS sequence"/>
</dbReference>
<keyword evidence="2" id="KW-1185">Reference proteome</keyword>
<name>A0ACC1JQJ1_9FUNG</name>
<protein>
    <submittedName>
        <fullName evidence="1">Uncharacterized protein</fullName>
    </submittedName>
</protein>
<evidence type="ECO:0000313" key="1">
    <source>
        <dbReference type="EMBL" id="KAJ2765109.1"/>
    </source>
</evidence>
<comment type="caution">
    <text evidence="1">The sequence shown here is derived from an EMBL/GenBank/DDBJ whole genome shotgun (WGS) entry which is preliminary data.</text>
</comment>
<proteinExistence type="predicted"/>
<evidence type="ECO:0000313" key="2">
    <source>
        <dbReference type="Proteomes" id="UP001140234"/>
    </source>
</evidence>
<organism evidence="1 2">
    <name type="scientific">Coemansia nantahalensis</name>
    <dbReference type="NCBI Taxonomy" id="2789366"/>
    <lineage>
        <taxon>Eukaryota</taxon>
        <taxon>Fungi</taxon>
        <taxon>Fungi incertae sedis</taxon>
        <taxon>Zoopagomycota</taxon>
        <taxon>Kickxellomycotina</taxon>
        <taxon>Kickxellomycetes</taxon>
        <taxon>Kickxellales</taxon>
        <taxon>Kickxellaceae</taxon>
        <taxon>Coemansia</taxon>
    </lineage>
</organism>
<accession>A0ACC1JQJ1</accession>
<sequence length="386" mass="43186">MGNSISFSVTPSEQLRASLVEAFADLHVDPRGRADAIMIIFFIAVYAFDLVVVAFILYNRNYPPMRCKSPILMAGIIVSAILWFVGDVQVNGHVPLLGTPWNNCKAFGMWINVVLGVCMVSALLALRTLGLMRVFIMGQPFRGRGLYLPLLLYTVCLLIFGTVVQVIPAKKTFYYLDVIDVCYCTNGLMAAIYAAIWLTWVGVVILSWRLRTIKSSFNEAREAAVGCFVVFALLTTATVMHYALPNFPLNATHRILTTSFDHVSTQIFWWIIMGVPVFNCLFRREQYLNEWTLKLLNDGLQDEYDVTGSNGSEKAAIVQQSGDVFPSDTPLDFHCNDANAGISRLEIPITDNSHSAQHGGAISWPHVAENHSADQPNPGRRRFRRW</sequence>
<reference evidence="1" key="1">
    <citation type="submission" date="2022-07" db="EMBL/GenBank/DDBJ databases">
        <title>Phylogenomic reconstructions and comparative analyses of Kickxellomycotina fungi.</title>
        <authorList>
            <person name="Reynolds N.K."/>
            <person name="Stajich J.E."/>
            <person name="Barry K."/>
            <person name="Grigoriev I.V."/>
            <person name="Crous P."/>
            <person name="Smith M.E."/>
        </authorList>
    </citation>
    <scope>NUCLEOTIDE SEQUENCE</scope>
    <source>
        <strain evidence="1">CBS 109366</strain>
    </source>
</reference>
<gene>
    <name evidence="1" type="ORF">IWQ57_004906</name>
</gene>
<dbReference type="EMBL" id="JANBUJ010002117">
    <property type="protein sequence ID" value="KAJ2765109.1"/>
    <property type="molecule type" value="Genomic_DNA"/>
</dbReference>